<gene>
    <name evidence="3" type="ORF">BSK56_07495</name>
</gene>
<dbReference type="SUPFAM" id="SSF51445">
    <property type="entry name" value="(Trans)glycosidases"/>
    <property type="match status" value="1"/>
</dbReference>
<dbReference type="Proteomes" id="UP000187412">
    <property type="component" value="Unassembled WGS sequence"/>
</dbReference>
<evidence type="ECO:0000259" key="2">
    <source>
        <dbReference type="PROSITE" id="PS50853"/>
    </source>
</evidence>
<dbReference type="Pfam" id="PF00754">
    <property type="entry name" value="F5_F8_type_C"/>
    <property type="match status" value="1"/>
</dbReference>
<dbReference type="Gene3D" id="2.60.40.10">
    <property type="entry name" value="Immunoglobulins"/>
    <property type="match status" value="1"/>
</dbReference>
<evidence type="ECO:0000313" key="4">
    <source>
        <dbReference type="Proteomes" id="UP000187412"/>
    </source>
</evidence>
<evidence type="ECO:0008006" key="5">
    <source>
        <dbReference type="Google" id="ProtNLM"/>
    </source>
</evidence>
<dbReference type="PROSITE" id="PS50022">
    <property type="entry name" value="FA58C_3"/>
    <property type="match status" value="1"/>
</dbReference>
<dbReference type="Gene3D" id="2.60.120.260">
    <property type="entry name" value="Galactose-binding domain-like"/>
    <property type="match status" value="2"/>
</dbReference>
<dbReference type="InterPro" id="IPR008979">
    <property type="entry name" value="Galactose-bd-like_sf"/>
</dbReference>
<dbReference type="InterPro" id="IPR000421">
    <property type="entry name" value="FA58C"/>
</dbReference>
<keyword evidence="4" id="KW-1185">Reference proteome</keyword>
<dbReference type="EMBL" id="MPTB01000007">
    <property type="protein sequence ID" value="OMD50368.1"/>
    <property type="molecule type" value="Genomic_DNA"/>
</dbReference>
<evidence type="ECO:0000259" key="1">
    <source>
        <dbReference type="PROSITE" id="PS50022"/>
    </source>
</evidence>
<protein>
    <recommendedName>
        <fullName evidence="5">F5/8 type C domain-containing protein</fullName>
    </recommendedName>
</protein>
<dbReference type="RefSeq" id="WP_076109990.1">
    <property type="nucleotide sequence ID" value="NZ_MPTB01000007.1"/>
</dbReference>
<dbReference type="InterPro" id="IPR029411">
    <property type="entry name" value="RG-lyase_III"/>
</dbReference>
<reference evidence="3 4" key="1">
    <citation type="submission" date="2016-10" db="EMBL/GenBank/DDBJ databases">
        <title>Paenibacillus species isolates.</title>
        <authorList>
            <person name="Beno S.M."/>
        </authorList>
    </citation>
    <scope>NUCLEOTIDE SEQUENCE [LARGE SCALE GENOMIC DNA]</scope>
    <source>
        <strain evidence="3 4">FSL H7-0744</strain>
    </source>
</reference>
<dbReference type="Gene3D" id="3.20.20.80">
    <property type="entry name" value="Glycosidases"/>
    <property type="match status" value="1"/>
</dbReference>
<feature type="domain" description="Fibronectin type-III" evidence="2">
    <location>
        <begin position="632"/>
        <end position="720"/>
    </location>
</feature>
<feature type="domain" description="F5/8 type C" evidence="1">
    <location>
        <begin position="709"/>
        <end position="847"/>
    </location>
</feature>
<dbReference type="InterPro" id="IPR036116">
    <property type="entry name" value="FN3_sf"/>
</dbReference>
<organism evidence="3 4">
    <name type="scientific">Paenibacillus borealis</name>
    <dbReference type="NCBI Taxonomy" id="160799"/>
    <lineage>
        <taxon>Bacteria</taxon>
        <taxon>Bacillati</taxon>
        <taxon>Bacillota</taxon>
        <taxon>Bacilli</taxon>
        <taxon>Bacillales</taxon>
        <taxon>Paenibacillaceae</taxon>
        <taxon>Paenibacillus</taxon>
    </lineage>
</organism>
<dbReference type="InterPro" id="IPR017853">
    <property type="entry name" value="GH"/>
</dbReference>
<dbReference type="SUPFAM" id="SSF49785">
    <property type="entry name" value="Galactose-binding domain-like"/>
    <property type="match status" value="2"/>
</dbReference>
<sequence length="848" mass="93994">MSKLSAAKDAGPALPDGTVLWQLGKHDGTAGEFAAAGSSAAKEAFKVASLAAKTAELQSVPSGLRGDTNPELRIMYKLDKIPVNGVLFRVSIIDAYKSIPQMSVFSNRQLSGIIQIAGVAGTDSKYTFRKTYELYIPKEQLVAGTNELKLQAARGIYSSDLEDKYNWWTWDDLSLESLNAPIKEPIHGSYTLTGTMVNNKQFYFDEGAVTHLPYIMKWLGVAYSGNIMRTSCASDVGRSCSNMEEYYKVLKDYNMQAVALYLYTGDIKLKADGSLPDDAEKKLTDYFQKYSPYFQYYEVDNEPGLFNRSKAVNLAIANWLNEKGKTIAPHLQTVAPGWAYWPSYSTDSCGNQKGTLKQCGDPDGWERDSEQRNELEEVTDLTNGHSYGESYIFSHGGSFTENLRTFGGTADGLGKKMLTTEFGTSDTHVDAYQYGAAERTSAVFDRIMRGHIGYADMFIQHAAFFKNFSLFKYGFNLEEHDPSKTEIYYTKEGEDSRVSIMRRLSLAYATHGAPLSYEITNKDDLADKLLYVRAVDTSTLEPQPGSKATSNKVLVNFVNFEDTPQTVHVKVNMPKKTVYEGERFGSGDSYEAARSYVSGKSATPVLEFTETLAPGEAVQYILQPSSEVADTAPQSFKAAAVKGLSVKLNWLEAPGASYEVLRADGSGTDLKVIATGIKDTEYTDSKLQEGTLYTYAVRVPGSSVMSEKTQITATGLVPLDRSQWKVSSNVNTEASYPGNAIDGDRRTRWDTGKHQASGEYLQVDLGKEHSIEAVEMDYTLSSYDYPRGYELYVSDDASNWKRIASGKGKLEKTKIEFAKVNARYIKILQTGSGGNYWSIQELQIFSRE</sequence>
<accession>A0ABX3HIM1</accession>
<dbReference type="Pfam" id="PF14683">
    <property type="entry name" value="CBM-like"/>
    <property type="match status" value="1"/>
</dbReference>
<name>A0ABX3HIM1_PAEBO</name>
<dbReference type="SUPFAM" id="SSF49265">
    <property type="entry name" value="Fibronectin type III"/>
    <property type="match status" value="1"/>
</dbReference>
<dbReference type="InterPro" id="IPR003961">
    <property type="entry name" value="FN3_dom"/>
</dbReference>
<evidence type="ECO:0000313" key="3">
    <source>
        <dbReference type="EMBL" id="OMD50368.1"/>
    </source>
</evidence>
<dbReference type="PROSITE" id="PS50853">
    <property type="entry name" value="FN3"/>
    <property type="match status" value="1"/>
</dbReference>
<dbReference type="CDD" id="cd00063">
    <property type="entry name" value="FN3"/>
    <property type="match status" value="1"/>
</dbReference>
<proteinExistence type="predicted"/>
<comment type="caution">
    <text evidence="3">The sequence shown here is derived from an EMBL/GenBank/DDBJ whole genome shotgun (WGS) entry which is preliminary data.</text>
</comment>
<dbReference type="InterPro" id="IPR013783">
    <property type="entry name" value="Ig-like_fold"/>
</dbReference>